<evidence type="ECO:0000256" key="1">
    <source>
        <dbReference type="SAM" id="Phobius"/>
    </source>
</evidence>
<keyword evidence="3" id="KW-1185">Reference proteome</keyword>
<keyword evidence="1" id="KW-0472">Membrane</keyword>
<sequence length="82" mass="9208">MTVKEFSVTTVENLTPDVWIGPVNNCDRRLYQALNLIQSRSFLLGCGLGLLMTIGYFNLTAGKAETEPLRFPPALKNLESYR</sequence>
<reference evidence="2" key="1">
    <citation type="submission" date="2020-10" db="EMBL/GenBank/DDBJ databases">
        <authorList>
            <person name="Castelo-Branco R."/>
            <person name="Eusebio N."/>
            <person name="Adriana R."/>
            <person name="Vieira A."/>
            <person name="Brugerolle De Fraissinette N."/>
            <person name="Rezende De Castro R."/>
            <person name="Schneider M.P."/>
            <person name="Vasconcelos V."/>
            <person name="Leao P.N."/>
        </authorList>
    </citation>
    <scope>NUCLEOTIDE SEQUENCE</scope>
    <source>
        <strain evidence="2">LEGE 11479</strain>
    </source>
</reference>
<proteinExistence type="predicted"/>
<organism evidence="2 3">
    <name type="scientific">Leptolyngbya cf. ectocarpi LEGE 11479</name>
    <dbReference type="NCBI Taxonomy" id="1828722"/>
    <lineage>
        <taxon>Bacteria</taxon>
        <taxon>Bacillati</taxon>
        <taxon>Cyanobacteriota</taxon>
        <taxon>Cyanophyceae</taxon>
        <taxon>Leptolyngbyales</taxon>
        <taxon>Leptolyngbyaceae</taxon>
        <taxon>Leptolyngbya group</taxon>
        <taxon>Leptolyngbya</taxon>
    </lineage>
</organism>
<dbReference type="EMBL" id="JADEXP010000039">
    <property type="protein sequence ID" value="MBE9066382.1"/>
    <property type="molecule type" value="Genomic_DNA"/>
</dbReference>
<name>A0A928WZW2_LEPEC</name>
<dbReference type="Proteomes" id="UP000615026">
    <property type="component" value="Unassembled WGS sequence"/>
</dbReference>
<gene>
    <name evidence="2" type="ORF">IQ260_06925</name>
</gene>
<accession>A0A928WZW2</accession>
<keyword evidence="1" id="KW-1133">Transmembrane helix</keyword>
<evidence type="ECO:0000313" key="2">
    <source>
        <dbReference type="EMBL" id="MBE9066382.1"/>
    </source>
</evidence>
<evidence type="ECO:0000313" key="3">
    <source>
        <dbReference type="Proteomes" id="UP000615026"/>
    </source>
</evidence>
<keyword evidence="1" id="KW-0812">Transmembrane</keyword>
<dbReference type="RefSeq" id="WP_193992097.1">
    <property type="nucleotide sequence ID" value="NZ_JADEXP010000039.1"/>
</dbReference>
<dbReference type="AlphaFoldDB" id="A0A928WZW2"/>
<protein>
    <submittedName>
        <fullName evidence="2">Uncharacterized protein</fullName>
    </submittedName>
</protein>
<feature type="transmembrane region" description="Helical" evidence="1">
    <location>
        <begin position="42"/>
        <end position="61"/>
    </location>
</feature>
<comment type="caution">
    <text evidence="2">The sequence shown here is derived from an EMBL/GenBank/DDBJ whole genome shotgun (WGS) entry which is preliminary data.</text>
</comment>